<name>A0A085MVU1_9BILA</name>
<feature type="region of interest" description="Disordered" evidence="1">
    <location>
        <begin position="1"/>
        <end position="28"/>
    </location>
</feature>
<feature type="compositionally biased region" description="Basic residues" evidence="1">
    <location>
        <begin position="18"/>
        <end position="28"/>
    </location>
</feature>
<protein>
    <submittedName>
        <fullName evidence="2">Uncharacterized protein</fullName>
    </submittedName>
</protein>
<proteinExistence type="predicted"/>
<evidence type="ECO:0000313" key="2">
    <source>
        <dbReference type="EMBL" id="KFD61337.1"/>
    </source>
</evidence>
<gene>
    <name evidence="2" type="ORF">M514_26470</name>
</gene>
<dbReference type="EMBL" id="KL367626">
    <property type="protein sequence ID" value="KFD61337.1"/>
    <property type="molecule type" value="Genomic_DNA"/>
</dbReference>
<evidence type="ECO:0000256" key="1">
    <source>
        <dbReference type="SAM" id="MobiDB-lite"/>
    </source>
</evidence>
<dbReference type="AlphaFoldDB" id="A0A085MVU1"/>
<accession>A0A085MVU1</accession>
<organism evidence="2">
    <name type="scientific">Trichuris suis</name>
    <name type="common">pig whipworm</name>
    <dbReference type="NCBI Taxonomy" id="68888"/>
    <lineage>
        <taxon>Eukaryota</taxon>
        <taxon>Metazoa</taxon>
        <taxon>Ecdysozoa</taxon>
        <taxon>Nematoda</taxon>
        <taxon>Enoplea</taxon>
        <taxon>Dorylaimia</taxon>
        <taxon>Trichinellida</taxon>
        <taxon>Trichuridae</taxon>
        <taxon>Trichuris</taxon>
    </lineage>
</organism>
<reference evidence="2" key="1">
    <citation type="journal article" date="2014" name="Nat. Genet.">
        <title>Genome and transcriptome of the porcine whipworm Trichuris suis.</title>
        <authorList>
            <person name="Jex A.R."/>
            <person name="Nejsum P."/>
            <person name="Schwarz E.M."/>
            <person name="Hu L."/>
            <person name="Young N.D."/>
            <person name="Hall R.S."/>
            <person name="Korhonen P.K."/>
            <person name="Liao S."/>
            <person name="Thamsborg S."/>
            <person name="Xia J."/>
            <person name="Xu P."/>
            <person name="Wang S."/>
            <person name="Scheerlinck J.P."/>
            <person name="Hofmann A."/>
            <person name="Sternberg P.W."/>
            <person name="Wang J."/>
            <person name="Gasser R.B."/>
        </authorList>
    </citation>
    <scope>NUCLEOTIDE SEQUENCE [LARGE SCALE GENOMIC DNA]</scope>
    <source>
        <strain evidence="2">DCEP-RM93F</strain>
    </source>
</reference>
<dbReference type="Proteomes" id="UP000030758">
    <property type="component" value="Unassembled WGS sequence"/>
</dbReference>
<sequence>MPSFNIRQDEPIAGNKIWHSRRQRRPKN</sequence>